<comment type="caution">
    <text evidence="1">The sequence shown here is derived from an EMBL/GenBank/DDBJ whole genome shotgun (WGS) entry which is preliminary data.</text>
</comment>
<dbReference type="AlphaFoldDB" id="A0A2V3IPL4"/>
<dbReference type="Proteomes" id="UP000247409">
    <property type="component" value="Unassembled WGS sequence"/>
</dbReference>
<accession>A0A2V3IPL4</accession>
<evidence type="ECO:0000313" key="1">
    <source>
        <dbReference type="EMBL" id="PXF44018.1"/>
    </source>
</evidence>
<organism evidence="1 2">
    <name type="scientific">Gracilariopsis chorda</name>
    <dbReference type="NCBI Taxonomy" id="448386"/>
    <lineage>
        <taxon>Eukaryota</taxon>
        <taxon>Rhodophyta</taxon>
        <taxon>Florideophyceae</taxon>
        <taxon>Rhodymeniophycidae</taxon>
        <taxon>Gracilariales</taxon>
        <taxon>Gracilariaceae</taxon>
        <taxon>Gracilariopsis</taxon>
    </lineage>
</organism>
<proteinExistence type="predicted"/>
<dbReference type="EMBL" id="NBIV01000104">
    <property type="protein sequence ID" value="PXF44018.1"/>
    <property type="molecule type" value="Genomic_DNA"/>
</dbReference>
<gene>
    <name evidence="1" type="ORF">BWQ96_06251</name>
</gene>
<evidence type="ECO:0000313" key="2">
    <source>
        <dbReference type="Proteomes" id="UP000247409"/>
    </source>
</evidence>
<keyword evidence="2" id="KW-1185">Reference proteome</keyword>
<sequence>MFSGRNCFEERVCLRRGNKEEDHLKVDCNREIVGENRRCGCHVYYGLKRSTRGTRSSRRHWICCGGCSFHRRAALVDPNGT</sequence>
<name>A0A2V3IPL4_9FLOR</name>
<reference evidence="1 2" key="1">
    <citation type="journal article" date="2018" name="Mol. Biol. Evol.">
        <title>Analysis of the draft genome of the red seaweed Gracilariopsis chorda provides insights into genome size evolution in Rhodophyta.</title>
        <authorList>
            <person name="Lee J."/>
            <person name="Yang E.C."/>
            <person name="Graf L."/>
            <person name="Yang J.H."/>
            <person name="Qiu H."/>
            <person name="Zel Zion U."/>
            <person name="Chan C.X."/>
            <person name="Stephens T.G."/>
            <person name="Weber A.P.M."/>
            <person name="Boo G.H."/>
            <person name="Boo S.M."/>
            <person name="Kim K.M."/>
            <person name="Shin Y."/>
            <person name="Jung M."/>
            <person name="Lee S.J."/>
            <person name="Yim H.S."/>
            <person name="Lee J.H."/>
            <person name="Bhattacharya D."/>
            <person name="Yoon H.S."/>
        </authorList>
    </citation>
    <scope>NUCLEOTIDE SEQUENCE [LARGE SCALE GENOMIC DNA]</scope>
    <source>
        <strain evidence="1 2">SKKU-2015</strain>
        <tissue evidence="1">Whole body</tissue>
    </source>
</reference>
<protein>
    <submittedName>
        <fullName evidence="1">Uncharacterized protein</fullName>
    </submittedName>
</protein>